<sequence>MIRTMKTNKKCEIIWCVNSRRAKGYCSNHYRMIVTNGRPLEDVISRKSYLGTKVVIKCNEHECDNQHKAMGLCAKHYMRQRAHGDTAVNYKRGSKRTRKDINTGELRFTHSHEEVMILNDYFGEMVGYKHEDY</sequence>
<evidence type="ECO:0000313" key="1">
    <source>
        <dbReference type="EMBL" id="CAB4173592.1"/>
    </source>
</evidence>
<accession>A0A6J5PQZ0</accession>
<gene>
    <name evidence="1" type="ORF">UFOVP954_33</name>
</gene>
<dbReference type="EMBL" id="LR796903">
    <property type="protein sequence ID" value="CAB4173592.1"/>
    <property type="molecule type" value="Genomic_DNA"/>
</dbReference>
<proteinExistence type="predicted"/>
<protein>
    <submittedName>
        <fullName evidence="1">Uncharacterized protein</fullName>
    </submittedName>
</protein>
<reference evidence="1" key="1">
    <citation type="submission" date="2020-05" db="EMBL/GenBank/DDBJ databases">
        <authorList>
            <person name="Chiriac C."/>
            <person name="Salcher M."/>
            <person name="Ghai R."/>
            <person name="Kavagutti S V."/>
        </authorList>
    </citation>
    <scope>NUCLEOTIDE SEQUENCE</scope>
</reference>
<organism evidence="1">
    <name type="scientific">uncultured Caudovirales phage</name>
    <dbReference type="NCBI Taxonomy" id="2100421"/>
    <lineage>
        <taxon>Viruses</taxon>
        <taxon>Duplodnaviria</taxon>
        <taxon>Heunggongvirae</taxon>
        <taxon>Uroviricota</taxon>
        <taxon>Caudoviricetes</taxon>
        <taxon>Peduoviridae</taxon>
        <taxon>Maltschvirus</taxon>
        <taxon>Maltschvirus maltsch</taxon>
    </lineage>
</organism>
<name>A0A6J5PQZ0_9CAUD</name>